<dbReference type="Proteomes" id="UP000605990">
    <property type="component" value="Unassembled WGS sequence"/>
</dbReference>
<evidence type="ECO:0000313" key="2">
    <source>
        <dbReference type="Proteomes" id="UP000605990"/>
    </source>
</evidence>
<dbReference type="EMBL" id="JACRUN010000001">
    <property type="protein sequence ID" value="MBC5834091.1"/>
    <property type="molecule type" value="Genomic_DNA"/>
</dbReference>
<dbReference type="RefSeq" id="WP_166125304.1">
    <property type="nucleotide sequence ID" value="NZ_JAANOQ010000001.1"/>
</dbReference>
<sequence>MNKIALYVFLILVTSSFKLTEKEVFICGPKGAKKYHYSQNCRGLSQCDHKIFKVKVSVAENYNLTLCGWED</sequence>
<protein>
    <submittedName>
        <fullName evidence="1">Uncharacterized protein</fullName>
    </submittedName>
</protein>
<evidence type="ECO:0000313" key="1">
    <source>
        <dbReference type="EMBL" id="MBC5834091.1"/>
    </source>
</evidence>
<gene>
    <name evidence="1" type="ORF">H8R27_04260</name>
</gene>
<name>A0ABR7IWC5_9FLAO</name>
<proteinExistence type="predicted"/>
<organism evidence="1 2">
    <name type="scientific">Flavobacterium bernardetii</name>
    <dbReference type="NCBI Taxonomy" id="2813823"/>
    <lineage>
        <taxon>Bacteria</taxon>
        <taxon>Pseudomonadati</taxon>
        <taxon>Bacteroidota</taxon>
        <taxon>Flavobacteriia</taxon>
        <taxon>Flavobacteriales</taxon>
        <taxon>Flavobacteriaceae</taxon>
        <taxon>Flavobacterium</taxon>
    </lineage>
</organism>
<keyword evidence="2" id="KW-1185">Reference proteome</keyword>
<comment type="caution">
    <text evidence="1">The sequence shown here is derived from an EMBL/GenBank/DDBJ whole genome shotgun (WGS) entry which is preliminary data.</text>
</comment>
<reference evidence="1 2" key="1">
    <citation type="submission" date="2020-08" db="EMBL/GenBank/DDBJ databases">
        <title>Description of novel Flavobacterium F-408 isolate.</title>
        <authorList>
            <person name="Saticioglu I.B."/>
            <person name="Duman M."/>
            <person name="Altun S."/>
        </authorList>
    </citation>
    <scope>NUCLEOTIDE SEQUENCE [LARGE SCALE GENOMIC DNA]</scope>
    <source>
        <strain evidence="1 2">F-408</strain>
    </source>
</reference>
<accession>A0ABR7IWC5</accession>